<gene>
    <name evidence="1" type="ORF">EVG73_22235</name>
</gene>
<proteinExistence type="predicted"/>
<dbReference type="EMBL" id="AAHWTY010000088">
    <property type="protein sequence ID" value="ECB1915077.1"/>
    <property type="molecule type" value="Genomic_DNA"/>
</dbReference>
<organism evidence="1">
    <name type="scientific">Salmonella newport</name>
    <dbReference type="NCBI Taxonomy" id="108619"/>
    <lineage>
        <taxon>Bacteria</taxon>
        <taxon>Pseudomonadati</taxon>
        <taxon>Pseudomonadota</taxon>
        <taxon>Gammaproteobacteria</taxon>
        <taxon>Enterobacterales</taxon>
        <taxon>Enterobacteriaceae</taxon>
        <taxon>Salmonella</taxon>
    </lineage>
</organism>
<sequence length="366" mass="39831">MSSRYNKEQYRDALTSLMPKGQAWPEKDPVQQAVLAALAESCARSDSAAVTMLKTSFPATATDFLTEWEKSLGLPDSCSVSETGVGARQQAILAKLAFSGGQSRQFYTSLAKSMGYNIQIAVFRQSRAGLSHCGDALNGDDWPACWQVTVPGMNYIAAQCQKSYCGDPLRSWGNRRLACTLNRQTQSHTVVLFNYLQSVILSAEKTLLSGELVYPDRDIDIAGATVDILFTDRASGVFEKKKVITDENGHFSIKMSMSGKLAIQACARFTNQSYGPLMLSSDIFYYTNIPRPDIPENRISVKSTYGEILDRGSYSVPVKSTFGSAISGGNTLSIPVKSVCGTTMDSGADLQKPVKAVYGYLLVTEV</sequence>
<reference evidence="1" key="1">
    <citation type="submission" date="2019-01" db="EMBL/GenBank/DDBJ databases">
        <authorList>
            <person name="Ashton P.M."/>
            <person name="Dallman T."/>
            <person name="Nair S."/>
            <person name="De Pinna E."/>
            <person name="Peters T."/>
            <person name="Grant K."/>
        </authorList>
    </citation>
    <scope>NUCLEOTIDE SEQUENCE</scope>
    <source>
        <strain evidence="1">500372</strain>
    </source>
</reference>
<evidence type="ECO:0000313" key="1">
    <source>
        <dbReference type="EMBL" id="ECB1915077.1"/>
    </source>
</evidence>
<dbReference type="Pfam" id="PF10076">
    <property type="entry name" value="Phage_Mu_Gp48"/>
    <property type="match status" value="1"/>
</dbReference>
<name>A0A5X8Y1N0_SALNE</name>
<dbReference type="InterPro" id="IPR018755">
    <property type="entry name" value="Phage_Mu_Gp48"/>
</dbReference>
<dbReference type="AlphaFoldDB" id="A0A5X8Y1N0"/>
<accession>A0A5X8Y1N0</accession>
<comment type="caution">
    <text evidence="1">The sequence shown here is derived from an EMBL/GenBank/DDBJ whole genome shotgun (WGS) entry which is preliminary data.</text>
</comment>
<protein>
    <submittedName>
        <fullName evidence="1">DUF2313 domain-containing protein</fullName>
    </submittedName>
</protein>